<gene>
    <name evidence="13" type="primary">lpxK</name>
    <name evidence="14" type="ORF">DFQ10_101960</name>
</gene>
<dbReference type="OrthoDB" id="9766423at2"/>
<dbReference type="SUPFAM" id="SSF52540">
    <property type="entry name" value="P-loop containing nucleoside triphosphate hydrolases"/>
    <property type="match status" value="1"/>
</dbReference>
<comment type="pathway">
    <text evidence="2 13">Glycolipid biosynthesis; lipid IV(A) biosynthesis; lipid IV(A) from (3R)-3-hydroxytetradecanoyl-[acyl-carrier-protein] and UDP-N-acetyl-alpha-D-glucosamine: step 6/6.</text>
</comment>
<keyword evidence="15" id="KW-1185">Reference proteome</keyword>
<evidence type="ECO:0000256" key="9">
    <source>
        <dbReference type="ARBA" id="ARBA00022777"/>
    </source>
</evidence>
<organism evidence="14 15">
    <name type="scientific">Winogradskyella eximia</name>
    <dbReference type="NCBI Taxonomy" id="262006"/>
    <lineage>
        <taxon>Bacteria</taxon>
        <taxon>Pseudomonadati</taxon>
        <taxon>Bacteroidota</taxon>
        <taxon>Flavobacteriia</taxon>
        <taxon>Flavobacteriales</taxon>
        <taxon>Flavobacteriaceae</taxon>
        <taxon>Winogradskyella</taxon>
    </lineage>
</organism>
<reference evidence="14 15" key="1">
    <citation type="submission" date="2018-07" db="EMBL/GenBank/DDBJ databases">
        <title>Genomic Encyclopedia of Type Strains, Phase III (KMG-III): the genomes of soil and plant-associated and newly described type strains.</title>
        <authorList>
            <person name="Whitman W."/>
        </authorList>
    </citation>
    <scope>NUCLEOTIDE SEQUENCE [LARGE SCALE GENOMIC DNA]</scope>
    <source>
        <strain evidence="14 15">CECT 7946</strain>
    </source>
</reference>
<dbReference type="EC" id="2.7.1.130" evidence="3 13"/>
<evidence type="ECO:0000313" key="14">
    <source>
        <dbReference type="EMBL" id="RED47177.1"/>
    </source>
</evidence>
<evidence type="ECO:0000256" key="3">
    <source>
        <dbReference type="ARBA" id="ARBA00012071"/>
    </source>
</evidence>
<evidence type="ECO:0000256" key="12">
    <source>
        <dbReference type="ARBA" id="ARBA00029757"/>
    </source>
</evidence>
<accession>A0A3D9HCI1</accession>
<dbReference type="Pfam" id="PF02606">
    <property type="entry name" value="LpxK"/>
    <property type="match status" value="1"/>
</dbReference>
<dbReference type="AlphaFoldDB" id="A0A3D9HCI1"/>
<dbReference type="Proteomes" id="UP000256980">
    <property type="component" value="Unassembled WGS sequence"/>
</dbReference>
<evidence type="ECO:0000256" key="5">
    <source>
        <dbReference type="ARBA" id="ARBA00022516"/>
    </source>
</evidence>
<keyword evidence="5 13" id="KW-0444">Lipid biosynthesis</keyword>
<evidence type="ECO:0000256" key="7">
    <source>
        <dbReference type="ARBA" id="ARBA00022679"/>
    </source>
</evidence>
<evidence type="ECO:0000256" key="10">
    <source>
        <dbReference type="ARBA" id="ARBA00022840"/>
    </source>
</evidence>
<evidence type="ECO:0000256" key="2">
    <source>
        <dbReference type="ARBA" id="ARBA00004870"/>
    </source>
</evidence>
<evidence type="ECO:0000256" key="8">
    <source>
        <dbReference type="ARBA" id="ARBA00022741"/>
    </source>
</evidence>
<sequence length="332" mass="37984">MKLIRIILFPIVPIYYLITRLRNWMFDVGIKSSKSYDFPVICVGNLSTGGTGKTPMIEYLIRLLKDDKNLATLSRGYKRKTKGFVLADENANADTIGDEPFQFYRKFKDVRVAVDADRQNGIAELRRLQPQPQVILLDDAFQHRKVKAGFNILLTAYNNLYYKDMVLPTGNLREPRSGAKRADLIVVTKCSKDITEIEKQKITSKLKLHNHQQLFFSYVDYGSNVISDSEAMELTKLSKFTLVTGIANAKPLVEFLNEKGLKFDHLEFSDHYNFTPSDIETLASKSLIITTEKDYVRLSTNEKLKSKLFYLPIEIKIDKPEVFSTAVKVFVS</sequence>
<comment type="similarity">
    <text evidence="13">Belongs to the LpxK family.</text>
</comment>
<dbReference type="GO" id="GO:0005886">
    <property type="term" value="C:plasma membrane"/>
    <property type="evidence" value="ECO:0007669"/>
    <property type="project" value="TreeGrafter"/>
</dbReference>
<dbReference type="EMBL" id="QRDV01000001">
    <property type="protein sequence ID" value="RED47177.1"/>
    <property type="molecule type" value="Genomic_DNA"/>
</dbReference>
<dbReference type="InterPro" id="IPR003758">
    <property type="entry name" value="LpxK"/>
</dbReference>
<dbReference type="HAMAP" id="MF_00409">
    <property type="entry name" value="LpxK"/>
    <property type="match status" value="1"/>
</dbReference>
<protein>
    <recommendedName>
        <fullName evidence="4 13">Tetraacyldisaccharide 4'-kinase</fullName>
        <ecNumber evidence="3 13">2.7.1.130</ecNumber>
    </recommendedName>
    <alternativeName>
        <fullName evidence="12 13">Lipid A 4'-kinase</fullName>
    </alternativeName>
</protein>
<dbReference type="InterPro" id="IPR027417">
    <property type="entry name" value="P-loop_NTPase"/>
</dbReference>
<comment type="catalytic activity">
    <reaction evidence="13">
        <text>a lipid A disaccharide + ATP = a lipid IVA + ADP + H(+)</text>
        <dbReference type="Rhea" id="RHEA:67840"/>
        <dbReference type="ChEBI" id="CHEBI:15378"/>
        <dbReference type="ChEBI" id="CHEBI:30616"/>
        <dbReference type="ChEBI" id="CHEBI:176343"/>
        <dbReference type="ChEBI" id="CHEBI:176425"/>
        <dbReference type="ChEBI" id="CHEBI:456216"/>
        <dbReference type="EC" id="2.7.1.130"/>
    </reaction>
</comment>
<dbReference type="RefSeq" id="WP_115816204.1">
    <property type="nucleotide sequence ID" value="NZ_QRDV01000001.1"/>
</dbReference>
<dbReference type="PANTHER" id="PTHR42724">
    <property type="entry name" value="TETRAACYLDISACCHARIDE 4'-KINASE"/>
    <property type="match status" value="1"/>
</dbReference>
<keyword evidence="9 13" id="KW-0418">Kinase</keyword>
<comment type="caution">
    <text evidence="14">The sequence shown here is derived from an EMBL/GenBank/DDBJ whole genome shotgun (WGS) entry which is preliminary data.</text>
</comment>
<dbReference type="PANTHER" id="PTHR42724:SF1">
    <property type="entry name" value="TETRAACYLDISACCHARIDE 4'-KINASE, MITOCHONDRIAL-RELATED"/>
    <property type="match status" value="1"/>
</dbReference>
<proteinExistence type="inferred from homology"/>
<evidence type="ECO:0000313" key="15">
    <source>
        <dbReference type="Proteomes" id="UP000256980"/>
    </source>
</evidence>
<comment type="function">
    <text evidence="1 13">Transfers the gamma-phosphate of ATP to the 4'-position of a tetraacyldisaccharide 1-phosphate intermediate (termed DS-1-P) to form tetraacyldisaccharide 1,4'-bis-phosphate (lipid IVA).</text>
</comment>
<dbReference type="UniPathway" id="UPA00359">
    <property type="reaction ID" value="UER00482"/>
</dbReference>
<evidence type="ECO:0000256" key="6">
    <source>
        <dbReference type="ARBA" id="ARBA00022556"/>
    </source>
</evidence>
<keyword evidence="11 13" id="KW-0443">Lipid metabolism</keyword>
<name>A0A3D9HCI1_9FLAO</name>
<evidence type="ECO:0000256" key="11">
    <source>
        <dbReference type="ARBA" id="ARBA00023098"/>
    </source>
</evidence>
<evidence type="ECO:0000256" key="1">
    <source>
        <dbReference type="ARBA" id="ARBA00002274"/>
    </source>
</evidence>
<keyword evidence="7 13" id="KW-0808">Transferase</keyword>
<evidence type="ECO:0000256" key="4">
    <source>
        <dbReference type="ARBA" id="ARBA00016436"/>
    </source>
</evidence>
<dbReference type="GO" id="GO:0009029">
    <property type="term" value="F:lipid-A 4'-kinase activity"/>
    <property type="evidence" value="ECO:0007669"/>
    <property type="project" value="UniProtKB-UniRule"/>
</dbReference>
<keyword evidence="8 13" id="KW-0547">Nucleotide-binding</keyword>
<keyword evidence="6 13" id="KW-0441">Lipid A biosynthesis</keyword>
<dbReference type="GO" id="GO:0009245">
    <property type="term" value="P:lipid A biosynthetic process"/>
    <property type="evidence" value="ECO:0007669"/>
    <property type="project" value="UniProtKB-UniRule"/>
</dbReference>
<keyword evidence="10 13" id="KW-0067">ATP-binding</keyword>
<feature type="binding site" evidence="13">
    <location>
        <begin position="47"/>
        <end position="54"/>
    </location>
    <ligand>
        <name>ATP</name>
        <dbReference type="ChEBI" id="CHEBI:30616"/>
    </ligand>
</feature>
<dbReference type="GO" id="GO:0005524">
    <property type="term" value="F:ATP binding"/>
    <property type="evidence" value="ECO:0007669"/>
    <property type="project" value="UniProtKB-UniRule"/>
</dbReference>
<dbReference type="NCBIfam" id="TIGR00682">
    <property type="entry name" value="lpxK"/>
    <property type="match status" value="1"/>
</dbReference>
<evidence type="ECO:0000256" key="13">
    <source>
        <dbReference type="HAMAP-Rule" id="MF_00409"/>
    </source>
</evidence>